<dbReference type="GO" id="GO:0004867">
    <property type="term" value="F:serine-type endopeptidase inhibitor activity"/>
    <property type="evidence" value="ECO:0007669"/>
    <property type="project" value="InterPro"/>
</dbReference>
<keyword evidence="5" id="KW-1185">Reference proteome</keyword>
<dbReference type="InterPro" id="IPR023796">
    <property type="entry name" value="Serpin_dom"/>
</dbReference>
<evidence type="ECO:0000256" key="2">
    <source>
        <dbReference type="RuleBase" id="RU000411"/>
    </source>
</evidence>
<dbReference type="GO" id="GO:0005615">
    <property type="term" value="C:extracellular space"/>
    <property type="evidence" value="ECO:0007669"/>
    <property type="project" value="InterPro"/>
</dbReference>
<name>A0AAV1C758_OLDCO</name>
<evidence type="ECO:0000313" key="5">
    <source>
        <dbReference type="Proteomes" id="UP001161247"/>
    </source>
</evidence>
<dbReference type="PROSITE" id="PS00284">
    <property type="entry name" value="SERPIN"/>
    <property type="match status" value="1"/>
</dbReference>
<dbReference type="Gene3D" id="3.30.497.10">
    <property type="entry name" value="Antithrombin, subunit I, domain 2"/>
    <property type="match status" value="1"/>
</dbReference>
<protein>
    <submittedName>
        <fullName evidence="4">OLC1v1026132C1</fullName>
    </submittedName>
</protein>
<evidence type="ECO:0000256" key="1">
    <source>
        <dbReference type="ARBA" id="ARBA00009500"/>
    </source>
</evidence>
<accession>A0AAV1C758</accession>
<comment type="similarity">
    <text evidence="1 2">Belongs to the serpin family.</text>
</comment>
<dbReference type="InterPro" id="IPR042178">
    <property type="entry name" value="Serpin_sf_1"/>
</dbReference>
<dbReference type="AlphaFoldDB" id="A0AAV1C758"/>
<dbReference type="SUPFAM" id="SSF56574">
    <property type="entry name" value="Serpins"/>
    <property type="match status" value="1"/>
</dbReference>
<dbReference type="InterPro" id="IPR000215">
    <property type="entry name" value="Serpin_fam"/>
</dbReference>
<organism evidence="4 5">
    <name type="scientific">Oldenlandia corymbosa var. corymbosa</name>
    <dbReference type="NCBI Taxonomy" id="529605"/>
    <lineage>
        <taxon>Eukaryota</taxon>
        <taxon>Viridiplantae</taxon>
        <taxon>Streptophyta</taxon>
        <taxon>Embryophyta</taxon>
        <taxon>Tracheophyta</taxon>
        <taxon>Spermatophyta</taxon>
        <taxon>Magnoliopsida</taxon>
        <taxon>eudicotyledons</taxon>
        <taxon>Gunneridae</taxon>
        <taxon>Pentapetalae</taxon>
        <taxon>asterids</taxon>
        <taxon>lamiids</taxon>
        <taxon>Gentianales</taxon>
        <taxon>Rubiaceae</taxon>
        <taxon>Rubioideae</taxon>
        <taxon>Spermacoceae</taxon>
        <taxon>Hedyotis-Oldenlandia complex</taxon>
        <taxon>Oldenlandia</taxon>
    </lineage>
</organism>
<evidence type="ECO:0000313" key="4">
    <source>
        <dbReference type="EMBL" id="CAI9091176.1"/>
    </source>
</evidence>
<dbReference type="SMART" id="SM00093">
    <property type="entry name" value="SERPIN"/>
    <property type="match status" value="1"/>
</dbReference>
<dbReference type="PANTHER" id="PTHR11461:SF211">
    <property type="entry name" value="GH10112P-RELATED"/>
    <property type="match status" value="1"/>
</dbReference>
<dbReference type="PANTHER" id="PTHR11461">
    <property type="entry name" value="SERINE PROTEASE INHIBITOR, SERPIN"/>
    <property type="match status" value="1"/>
</dbReference>
<gene>
    <name evidence="4" type="ORF">OLC1_LOCUS3169</name>
</gene>
<dbReference type="InterPro" id="IPR036186">
    <property type="entry name" value="Serpin_sf"/>
</dbReference>
<dbReference type="EMBL" id="OX459118">
    <property type="protein sequence ID" value="CAI9091176.1"/>
    <property type="molecule type" value="Genomic_DNA"/>
</dbReference>
<dbReference type="InterPro" id="IPR023795">
    <property type="entry name" value="Serpin_CS"/>
</dbReference>
<evidence type="ECO:0000259" key="3">
    <source>
        <dbReference type="SMART" id="SM00093"/>
    </source>
</evidence>
<proteinExistence type="inferred from homology"/>
<dbReference type="InterPro" id="IPR042185">
    <property type="entry name" value="Serpin_sf_2"/>
</dbReference>
<reference evidence="4" key="1">
    <citation type="submission" date="2023-03" db="EMBL/GenBank/DDBJ databases">
        <authorList>
            <person name="Julca I."/>
        </authorList>
    </citation>
    <scope>NUCLEOTIDE SEQUENCE</scope>
</reference>
<dbReference type="Pfam" id="PF00079">
    <property type="entry name" value="Serpin"/>
    <property type="match status" value="2"/>
</dbReference>
<feature type="domain" description="Serpin" evidence="3">
    <location>
        <begin position="6"/>
        <end position="297"/>
    </location>
</feature>
<sequence length="308" mass="34342">MAKPIIIARAKNNGNSVFSPLSLHIALGMIAAGSEGSTQDRLLSFLKLKSMDELHSRCSMFVTSLYLPTAVFPAARWYHRLMEFGLMVLQSLILVTRMSLPFFIKLTPMKLISVTSNKDQHISAFSSDFKVLRLPYKHGDDMNRRFFMSLYLPNAKNGLPDFVKKLCSEPGFAKSFLPVEEVEVDQFLIPKFNISYGFETSKIQRDSGTVFPSTGGVNIFQKSYIAICEQGSEAESFIDVNKDGKEAVAGTLDSSVTWSKNRKTKKRINFVADHPFFFLITEDKSGAALFMGSVVKLDPVASQPCCTL</sequence>
<dbReference type="Proteomes" id="UP001161247">
    <property type="component" value="Chromosome 1"/>
</dbReference>
<dbReference type="Gene3D" id="2.30.39.10">
    <property type="entry name" value="Alpha-1-antitrypsin, domain 1"/>
    <property type="match status" value="2"/>
</dbReference>